<evidence type="ECO:0000256" key="3">
    <source>
        <dbReference type="ARBA" id="ARBA00022475"/>
    </source>
</evidence>
<evidence type="ECO:0000256" key="5">
    <source>
        <dbReference type="ARBA" id="ARBA00022989"/>
    </source>
</evidence>
<evidence type="ECO:0000256" key="4">
    <source>
        <dbReference type="ARBA" id="ARBA00022692"/>
    </source>
</evidence>
<keyword evidence="3" id="KW-1003">Cell membrane</keyword>
<evidence type="ECO:0000256" key="6">
    <source>
        <dbReference type="ARBA" id="ARBA00023136"/>
    </source>
</evidence>
<dbReference type="SUPFAM" id="SSF161098">
    <property type="entry name" value="MetI-like"/>
    <property type="match status" value="1"/>
</dbReference>
<dbReference type="PANTHER" id="PTHR30151:SF20">
    <property type="entry name" value="ABC TRANSPORTER PERMEASE PROTEIN HI_0355-RELATED"/>
    <property type="match status" value="1"/>
</dbReference>
<dbReference type="AlphaFoldDB" id="A0A4Q1HH79"/>
<feature type="domain" description="ABC transmembrane type-1" evidence="8">
    <location>
        <begin position="83"/>
        <end position="267"/>
    </location>
</feature>
<dbReference type="Gene3D" id="1.10.3720.10">
    <property type="entry name" value="MetI-like"/>
    <property type="match status" value="1"/>
</dbReference>
<dbReference type="InterPro" id="IPR035906">
    <property type="entry name" value="MetI-like_sf"/>
</dbReference>
<comment type="caution">
    <text evidence="9">The sequence shown here is derived from an EMBL/GenBank/DDBJ whole genome shotgun (WGS) entry which is preliminary data.</text>
</comment>
<keyword evidence="10" id="KW-1185">Reference proteome</keyword>
<evidence type="ECO:0000259" key="8">
    <source>
        <dbReference type="PROSITE" id="PS50928"/>
    </source>
</evidence>
<dbReference type="OrthoDB" id="8138334at2"/>
<accession>A0A4Q1HH79</accession>
<keyword evidence="6 7" id="KW-0472">Membrane</keyword>
<feature type="transmembrane region" description="Helical" evidence="7">
    <location>
        <begin position="149"/>
        <end position="168"/>
    </location>
</feature>
<feature type="transmembrane region" description="Helical" evidence="7">
    <location>
        <begin position="117"/>
        <end position="142"/>
    </location>
</feature>
<dbReference type="GO" id="GO:0005886">
    <property type="term" value="C:plasma membrane"/>
    <property type="evidence" value="ECO:0007669"/>
    <property type="project" value="UniProtKB-SubCell"/>
</dbReference>
<dbReference type="PROSITE" id="PS50928">
    <property type="entry name" value="ABC_TM1"/>
    <property type="match status" value="1"/>
</dbReference>
<organism evidence="9 10">
    <name type="scientific">Achromobacter aloeverae</name>
    <dbReference type="NCBI Taxonomy" id="1750518"/>
    <lineage>
        <taxon>Bacteria</taxon>
        <taxon>Pseudomonadati</taxon>
        <taxon>Pseudomonadota</taxon>
        <taxon>Betaproteobacteria</taxon>
        <taxon>Burkholderiales</taxon>
        <taxon>Alcaligenaceae</taxon>
        <taxon>Achromobacter</taxon>
    </lineage>
</organism>
<sequence length="274" mass="29172">MGRAQGRVLEERTVKTASFPLLSFSGLPWPTRTARRAVLGLAGVFVLWESAARGLDLPAYVLPSVTRILQAIVAQHALLLKAAGITVMEAVAGFAAGSLAGLLLAIVLAMLPAVRRSVLPVATALNSVPVVAYAPLILLWFGMGPESKIVMVALAVGFTVFLHALAGLDRVDPRAVDLMRSFGADRAAILWRLRLPAAIPLTAAGMRVSTVRAMIVAIVTEMLGATGGLGWTIFQAVLQIDFVQVWAAIFVASAISLVFFGTVNALEKRYVFWK</sequence>
<dbReference type="EMBL" id="PYAL01000007">
    <property type="protein sequence ID" value="RXN85146.1"/>
    <property type="molecule type" value="Genomic_DNA"/>
</dbReference>
<evidence type="ECO:0000313" key="9">
    <source>
        <dbReference type="EMBL" id="RXN85146.1"/>
    </source>
</evidence>
<comment type="similarity">
    <text evidence="7">Belongs to the binding-protein-dependent transport system permease family.</text>
</comment>
<feature type="transmembrane region" description="Helical" evidence="7">
    <location>
        <begin position="90"/>
        <end position="111"/>
    </location>
</feature>
<feature type="transmembrane region" description="Helical" evidence="7">
    <location>
        <begin position="213"/>
        <end position="234"/>
    </location>
</feature>
<dbReference type="InterPro" id="IPR000515">
    <property type="entry name" value="MetI-like"/>
</dbReference>
<name>A0A4Q1HH79_9BURK</name>
<evidence type="ECO:0000256" key="2">
    <source>
        <dbReference type="ARBA" id="ARBA00022448"/>
    </source>
</evidence>
<keyword evidence="2 7" id="KW-0813">Transport</keyword>
<keyword evidence="4 7" id="KW-0812">Transmembrane</keyword>
<keyword evidence="5 7" id="KW-1133">Transmembrane helix</keyword>
<feature type="transmembrane region" description="Helical" evidence="7">
    <location>
        <begin position="246"/>
        <end position="266"/>
    </location>
</feature>
<dbReference type="Pfam" id="PF00528">
    <property type="entry name" value="BPD_transp_1"/>
    <property type="match status" value="1"/>
</dbReference>
<proteinExistence type="inferred from homology"/>
<gene>
    <name evidence="9" type="ORF">C7R54_21795</name>
</gene>
<protein>
    <submittedName>
        <fullName evidence="9">ABC transporter permease</fullName>
    </submittedName>
</protein>
<dbReference type="PANTHER" id="PTHR30151">
    <property type="entry name" value="ALKANE SULFONATE ABC TRANSPORTER-RELATED, MEMBRANE SUBUNIT"/>
    <property type="match status" value="1"/>
</dbReference>
<reference evidence="9 10" key="1">
    <citation type="journal article" date="2017" name="Int. J. Syst. Evol. Microbiol.">
        <title>Achromobacter aloeverae sp. nov., isolated from the root of Aloe vera (L.) Burm.f.</title>
        <authorList>
            <person name="Kuncharoen N."/>
            <person name="Muramatsu Y."/>
            <person name="Shibata C."/>
            <person name="Kamakura Y."/>
            <person name="Nakagawa Y."/>
            <person name="Tanasupawat S."/>
        </authorList>
    </citation>
    <scope>NUCLEOTIDE SEQUENCE [LARGE SCALE GENOMIC DNA]</scope>
    <source>
        <strain evidence="9 10">AVA-1</strain>
    </source>
</reference>
<dbReference type="GO" id="GO:0055085">
    <property type="term" value="P:transmembrane transport"/>
    <property type="evidence" value="ECO:0007669"/>
    <property type="project" value="InterPro"/>
</dbReference>
<evidence type="ECO:0000313" key="10">
    <source>
        <dbReference type="Proteomes" id="UP000290849"/>
    </source>
</evidence>
<dbReference type="Proteomes" id="UP000290849">
    <property type="component" value="Unassembled WGS sequence"/>
</dbReference>
<evidence type="ECO:0000256" key="7">
    <source>
        <dbReference type="RuleBase" id="RU363032"/>
    </source>
</evidence>
<comment type="subcellular location">
    <subcellularLocation>
        <location evidence="1 7">Cell membrane</location>
        <topology evidence="1 7">Multi-pass membrane protein</topology>
    </subcellularLocation>
</comment>
<evidence type="ECO:0000256" key="1">
    <source>
        <dbReference type="ARBA" id="ARBA00004651"/>
    </source>
</evidence>
<dbReference type="CDD" id="cd06261">
    <property type="entry name" value="TM_PBP2"/>
    <property type="match status" value="1"/>
</dbReference>